<dbReference type="AlphaFoldDB" id="A0A1E7X7Q0"/>
<comment type="caution">
    <text evidence="1">The sequence shown here is derived from an EMBL/GenBank/DDBJ whole genome shotgun (WGS) entry which is preliminary data.</text>
</comment>
<dbReference type="EMBL" id="LROM01000013">
    <property type="protein sequence ID" value="OFA09167.1"/>
    <property type="molecule type" value="Genomic_DNA"/>
</dbReference>
<evidence type="ECO:0000313" key="2">
    <source>
        <dbReference type="Proteomes" id="UP000175989"/>
    </source>
</evidence>
<dbReference type="Gene3D" id="3.30.420.40">
    <property type="match status" value="2"/>
</dbReference>
<name>A0A1E7X7Q0_9BURK</name>
<dbReference type="RefSeq" id="WP_070245796.1">
    <property type="nucleotide sequence ID" value="NZ_LROM01000013.1"/>
</dbReference>
<dbReference type="PATRIC" id="fig|762836.4.peg.125"/>
<dbReference type="InterPro" id="IPR043129">
    <property type="entry name" value="ATPase_NBD"/>
</dbReference>
<protein>
    <submittedName>
        <fullName evidence="1">Competence protein A</fullName>
    </submittedName>
</protein>
<organism evidence="1 2">
    <name type="scientific">Duganella phyllosphaerae</name>
    <dbReference type="NCBI Taxonomy" id="762836"/>
    <lineage>
        <taxon>Bacteria</taxon>
        <taxon>Pseudomonadati</taxon>
        <taxon>Pseudomonadota</taxon>
        <taxon>Betaproteobacteria</taxon>
        <taxon>Burkholderiales</taxon>
        <taxon>Oxalobacteraceae</taxon>
        <taxon>Telluria group</taxon>
        <taxon>Duganella</taxon>
    </lineage>
</organism>
<dbReference type="Proteomes" id="UP000175989">
    <property type="component" value="Unassembled WGS sequence"/>
</dbReference>
<sequence>MGFFTRTKKKEGWVTVSFLRDGLCVARVQRARDGKAVVELSAFQPATDSRSPAALERAAKEFKLASYQLGTMLGGGEYQLLTVEAPNVPQDELRTAVRWRLKDMLDFHVDDATIDVLDIPVDPNGMSRGHSMFAVAARNTLIQARQALFADIQLALTVIDIPDLAQRNISALLETEGRGLAMLSFDADGGLLTITFKGELYLSRRIDVTIAQLLEPDTDKQQGCFDKITLELQRSLDHFDRQFNYVNVNKLLLAPTGAPGLHEYLAANLYTPVEAMGLEDVFDLSRVPALADVEQQQRFFLTLGAALRHEEVVL</sequence>
<accession>A0A1E7X7Q0</accession>
<reference evidence="2" key="1">
    <citation type="journal article" date="2016" name="Front. Microbiol.">
        <title>Molecular Keys to the Janthinobacterium and Duganella spp. Interaction with the Plant Pathogen Fusarium graminearum.</title>
        <authorList>
            <person name="Haack F.S."/>
            <person name="Poehlein A."/>
            <person name="Kroger C."/>
            <person name="Voigt C.A."/>
            <person name="Piepenbring M."/>
            <person name="Bode H.B."/>
            <person name="Daniel R."/>
            <person name="Schafer W."/>
            <person name="Streit W.R."/>
        </authorList>
    </citation>
    <scope>NUCLEOTIDE SEQUENCE [LARGE SCALE GENOMIC DNA]</scope>
    <source>
        <strain evidence="2">T54</strain>
    </source>
</reference>
<dbReference type="Gene3D" id="3.30.1490.300">
    <property type="match status" value="1"/>
</dbReference>
<evidence type="ECO:0000313" key="1">
    <source>
        <dbReference type="EMBL" id="OFA09167.1"/>
    </source>
</evidence>
<keyword evidence="2" id="KW-1185">Reference proteome</keyword>
<proteinExistence type="predicted"/>
<dbReference type="SUPFAM" id="SSF53067">
    <property type="entry name" value="Actin-like ATPase domain"/>
    <property type="match status" value="1"/>
</dbReference>
<gene>
    <name evidence="1" type="ORF">DUPY_01180</name>
</gene>